<feature type="binding site" description="axial binding residue" evidence="6">
    <location>
        <position position="445"/>
    </location>
    <ligand>
        <name>heme</name>
        <dbReference type="ChEBI" id="CHEBI:30413"/>
    </ligand>
    <ligandPart>
        <name>Fe</name>
        <dbReference type="ChEBI" id="CHEBI:18248"/>
    </ligandPart>
</feature>
<evidence type="ECO:0000256" key="3">
    <source>
        <dbReference type="ARBA" id="ARBA00022617"/>
    </source>
</evidence>
<comment type="similarity">
    <text evidence="2 7">Belongs to the cytochrome P450 family.</text>
</comment>
<dbReference type="PROSITE" id="PS00086">
    <property type="entry name" value="CYTOCHROME_P450"/>
    <property type="match status" value="1"/>
</dbReference>
<dbReference type="OrthoDB" id="1470350at2759"/>
<keyword evidence="9" id="KW-1185">Reference proteome</keyword>
<dbReference type="PRINTS" id="PR00385">
    <property type="entry name" value="P450"/>
</dbReference>
<dbReference type="PRINTS" id="PR00463">
    <property type="entry name" value="EP450I"/>
</dbReference>
<dbReference type="PANTHER" id="PTHR24305">
    <property type="entry name" value="CYTOCHROME P450"/>
    <property type="match status" value="1"/>
</dbReference>
<keyword evidence="7 8" id="KW-0503">Monooxygenase</keyword>
<evidence type="ECO:0000313" key="9">
    <source>
        <dbReference type="Proteomes" id="UP000240883"/>
    </source>
</evidence>
<name>A0A2T2NYQ4_CORCC</name>
<proteinExistence type="inferred from homology"/>
<evidence type="ECO:0000313" key="8">
    <source>
        <dbReference type="EMBL" id="PSN70543.1"/>
    </source>
</evidence>
<dbReference type="SUPFAM" id="SSF48264">
    <property type="entry name" value="Cytochrome P450"/>
    <property type="match status" value="1"/>
</dbReference>
<dbReference type="InterPro" id="IPR017972">
    <property type="entry name" value="Cyt_P450_CS"/>
</dbReference>
<dbReference type="InterPro" id="IPR050121">
    <property type="entry name" value="Cytochrome_P450_monoxygenase"/>
</dbReference>
<keyword evidence="5 6" id="KW-0408">Iron</keyword>
<dbReference type="EMBL" id="KZ678132">
    <property type="protein sequence ID" value="PSN70543.1"/>
    <property type="molecule type" value="Genomic_DNA"/>
</dbReference>
<dbReference type="STRING" id="1448308.A0A2T2NYQ4"/>
<dbReference type="Gene3D" id="1.10.630.10">
    <property type="entry name" value="Cytochrome P450"/>
    <property type="match status" value="1"/>
</dbReference>
<dbReference type="PANTHER" id="PTHR24305:SF210">
    <property type="entry name" value="CYTOCHROME P450 MONOOXYGENASE ASQL-RELATED"/>
    <property type="match status" value="1"/>
</dbReference>
<keyword evidence="7" id="KW-0560">Oxidoreductase</keyword>
<keyword evidence="3 6" id="KW-0349">Heme</keyword>
<dbReference type="Proteomes" id="UP000240883">
    <property type="component" value="Unassembled WGS sequence"/>
</dbReference>
<reference evidence="8 9" key="1">
    <citation type="journal article" date="2018" name="Front. Microbiol.">
        <title>Genome-Wide Analysis of Corynespora cassiicola Leaf Fall Disease Putative Effectors.</title>
        <authorList>
            <person name="Lopez D."/>
            <person name="Ribeiro S."/>
            <person name="Label P."/>
            <person name="Fumanal B."/>
            <person name="Venisse J.S."/>
            <person name="Kohler A."/>
            <person name="de Oliveira R.R."/>
            <person name="Labutti K."/>
            <person name="Lipzen A."/>
            <person name="Lail K."/>
            <person name="Bauer D."/>
            <person name="Ohm R.A."/>
            <person name="Barry K.W."/>
            <person name="Spatafora J."/>
            <person name="Grigoriev I.V."/>
            <person name="Martin F.M."/>
            <person name="Pujade-Renaud V."/>
        </authorList>
    </citation>
    <scope>NUCLEOTIDE SEQUENCE [LARGE SCALE GENOMIC DNA]</scope>
    <source>
        <strain evidence="8 9">Philippines</strain>
    </source>
</reference>
<evidence type="ECO:0000256" key="1">
    <source>
        <dbReference type="ARBA" id="ARBA00001971"/>
    </source>
</evidence>
<gene>
    <name evidence="8" type="ORF">BS50DRAFT_599096</name>
</gene>
<dbReference type="InterPro" id="IPR036396">
    <property type="entry name" value="Cyt_P450_sf"/>
</dbReference>
<dbReference type="GO" id="GO:0020037">
    <property type="term" value="F:heme binding"/>
    <property type="evidence" value="ECO:0007669"/>
    <property type="project" value="InterPro"/>
</dbReference>
<evidence type="ECO:0000256" key="4">
    <source>
        <dbReference type="ARBA" id="ARBA00022723"/>
    </source>
</evidence>
<organism evidence="8 9">
    <name type="scientific">Corynespora cassiicola Philippines</name>
    <dbReference type="NCBI Taxonomy" id="1448308"/>
    <lineage>
        <taxon>Eukaryota</taxon>
        <taxon>Fungi</taxon>
        <taxon>Dikarya</taxon>
        <taxon>Ascomycota</taxon>
        <taxon>Pezizomycotina</taxon>
        <taxon>Dothideomycetes</taxon>
        <taxon>Pleosporomycetidae</taxon>
        <taxon>Pleosporales</taxon>
        <taxon>Corynesporascaceae</taxon>
        <taxon>Corynespora</taxon>
    </lineage>
</organism>
<dbReference type="CDD" id="cd11058">
    <property type="entry name" value="CYP60B-like"/>
    <property type="match status" value="1"/>
</dbReference>
<keyword evidence="4 6" id="KW-0479">Metal-binding</keyword>
<protein>
    <submittedName>
        <fullName evidence="8">Benzoate 4-monooxygenase cytochrome-like protein P450</fullName>
    </submittedName>
</protein>
<dbReference type="GO" id="GO:0004497">
    <property type="term" value="F:monooxygenase activity"/>
    <property type="evidence" value="ECO:0007669"/>
    <property type="project" value="UniProtKB-KW"/>
</dbReference>
<dbReference type="Pfam" id="PF00067">
    <property type="entry name" value="p450"/>
    <property type="match status" value="1"/>
</dbReference>
<evidence type="ECO:0000256" key="5">
    <source>
        <dbReference type="ARBA" id="ARBA00023004"/>
    </source>
</evidence>
<dbReference type="InterPro" id="IPR002401">
    <property type="entry name" value="Cyt_P450_E_grp-I"/>
</dbReference>
<evidence type="ECO:0000256" key="2">
    <source>
        <dbReference type="ARBA" id="ARBA00010617"/>
    </source>
</evidence>
<accession>A0A2T2NYQ4</accession>
<evidence type="ECO:0000256" key="6">
    <source>
        <dbReference type="PIRSR" id="PIRSR602401-1"/>
    </source>
</evidence>
<dbReference type="AlphaFoldDB" id="A0A2T2NYQ4"/>
<comment type="cofactor">
    <cofactor evidence="1 6">
        <name>heme</name>
        <dbReference type="ChEBI" id="CHEBI:30413"/>
    </cofactor>
</comment>
<dbReference type="InterPro" id="IPR001128">
    <property type="entry name" value="Cyt_P450"/>
</dbReference>
<evidence type="ECO:0000256" key="7">
    <source>
        <dbReference type="RuleBase" id="RU000461"/>
    </source>
</evidence>
<dbReference type="GO" id="GO:0016705">
    <property type="term" value="F:oxidoreductase activity, acting on paired donors, with incorporation or reduction of molecular oxygen"/>
    <property type="evidence" value="ECO:0007669"/>
    <property type="project" value="InterPro"/>
</dbReference>
<dbReference type="GO" id="GO:0005506">
    <property type="term" value="F:iron ion binding"/>
    <property type="evidence" value="ECO:0007669"/>
    <property type="project" value="InterPro"/>
</dbReference>
<sequence length="499" mass="56040">MFHILSAFVGYGALCASAALLFGTFKITYNLFFHPLRRYPGPKTWAATRLAWAVSMQSGNLHRRLHELHQEYGPIVRIAPNELSYIDARAWKDIFMSHTGDKVITKNGTWGKQPPGAPESIMSINEAAHTRHRRALMGAFTEHAVAEHAPILEYFVGLMISKFKEQAAVDGQAVVNIISWLDFLTFDISGALSFGESFDCVKNGKAHPWVDITIAFGKGSTLVAAVNFFSPLDKLLKLAIPRSILKKVEYHKAIAKAKVQQRLSVQDGTKSQDYVYSILQYNRQKGEVKISQEELEVDMSLLIFAGAETTSAAMASIFNALLRHPSALRKVEDEVRKNFQHEDEIKVETVAHLEYLTAVIEESVRLYPPASLGIPRVIPKGGENICGQWVPGDTFVSLNQYPAYRSPSNFNSPDSFVPERFTPQTPFPTDNMSAFQPFSTGRHKCLGQKLAMAEMRLTIARILFSFDINAAQEVRDFAEQQTFFVWQRKPLNIGLKLRE</sequence>